<dbReference type="PANTHER" id="PTHR31809:SF0">
    <property type="entry name" value="BUD13 HOMOLOG"/>
    <property type="match status" value="1"/>
</dbReference>
<dbReference type="PANTHER" id="PTHR31809">
    <property type="entry name" value="BUD13 HOMOLOG"/>
    <property type="match status" value="1"/>
</dbReference>
<gene>
    <name evidence="3" type="ORF">MAM1_0197c07778</name>
</gene>
<name>A0A0C9LWC2_9FUNG</name>
<dbReference type="Proteomes" id="UP000053815">
    <property type="component" value="Unassembled WGS sequence"/>
</dbReference>
<dbReference type="GO" id="GO:0003723">
    <property type="term" value="F:RNA binding"/>
    <property type="evidence" value="ECO:0007669"/>
    <property type="project" value="TreeGrafter"/>
</dbReference>
<dbReference type="InterPro" id="IPR018609">
    <property type="entry name" value="Bud13"/>
</dbReference>
<dbReference type="InterPro" id="IPR051112">
    <property type="entry name" value="CWC26_splicing_factor"/>
</dbReference>
<reference evidence="3" key="1">
    <citation type="submission" date="2014-09" db="EMBL/GenBank/DDBJ databases">
        <title>Draft genome sequence of an oleaginous Mucoromycotina fungus Mucor ambiguus NBRC6742.</title>
        <authorList>
            <person name="Takeda I."/>
            <person name="Yamane N."/>
            <person name="Morita T."/>
            <person name="Tamano K."/>
            <person name="Machida M."/>
            <person name="Baker S."/>
            <person name="Koike H."/>
        </authorList>
    </citation>
    <scope>NUCLEOTIDE SEQUENCE</scope>
    <source>
        <strain evidence="3">NBRC 6742</strain>
    </source>
</reference>
<keyword evidence="4" id="KW-1185">Reference proteome</keyword>
<organism evidence="3">
    <name type="scientific">Mucor ambiguus</name>
    <dbReference type="NCBI Taxonomy" id="91626"/>
    <lineage>
        <taxon>Eukaryota</taxon>
        <taxon>Fungi</taxon>
        <taxon>Fungi incertae sedis</taxon>
        <taxon>Mucoromycota</taxon>
        <taxon>Mucoromycotina</taxon>
        <taxon>Mucoromycetes</taxon>
        <taxon>Mucorales</taxon>
        <taxon>Mucorineae</taxon>
        <taxon>Mucoraceae</taxon>
        <taxon>Mucor</taxon>
    </lineage>
</organism>
<dbReference type="Pfam" id="PF09736">
    <property type="entry name" value="Bud13"/>
    <property type="match status" value="1"/>
</dbReference>
<dbReference type="STRING" id="91626.A0A0C9LWC2"/>
<feature type="compositionally biased region" description="Acidic residues" evidence="2">
    <location>
        <begin position="113"/>
        <end position="122"/>
    </location>
</feature>
<evidence type="ECO:0000313" key="4">
    <source>
        <dbReference type="Proteomes" id="UP000053815"/>
    </source>
</evidence>
<proteinExistence type="inferred from homology"/>
<accession>A0A0C9LWC2</accession>
<dbReference type="OrthoDB" id="6022at2759"/>
<evidence type="ECO:0000313" key="3">
    <source>
        <dbReference type="EMBL" id="GAN08270.1"/>
    </source>
</evidence>
<dbReference type="GO" id="GO:0005684">
    <property type="term" value="C:U2-type spliceosomal complex"/>
    <property type="evidence" value="ECO:0007669"/>
    <property type="project" value="EnsemblFungi"/>
</dbReference>
<feature type="region of interest" description="Disordered" evidence="2">
    <location>
        <begin position="78"/>
        <end position="212"/>
    </location>
</feature>
<dbReference type="AlphaFoldDB" id="A0A0C9LWC2"/>
<sequence>MDQLEHDDIIKKKYLARGSGDAATKAYIASKYLSGPSDEKKKKKRKKTHTINNIGIIDDEDMSWETAADKQIEELNRKQEQEKLEQEAIQNAGGVFRGTTANWETIQGGKQEEQDEEKEDEQPQVVQQQQQDNDGAPRMSNGQRAGVLTKAQIKAEAERAKHLEREAMERLSKQEAHDADTVYRDATGKKMDPKMKRAEEARRRKEQIEKEARKMEWGKGLVQRREAEDERRRLEEEKHKPMARYADDEDLNEELKERERWNDPAAGFLTKKTTTSKGKRLVKPTYKGAWKPNRFMIPPGYRWDGVDRSTGFEDTFLLQQNQAKSFAAQAHAWSTEDM</sequence>
<comment type="similarity">
    <text evidence="1">Belongs to the CWC26 family.</text>
</comment>
<dbReference type="GO" id="GO:0070274">
    <property type="term" value="C:RES complex"/>
    <property type="evidence" value="ECO:0007669"/>
    <property type="project" value="TreeGrafter"/>
</dbReference>
<dbReference type="GO" id="GO:0000398">
    <property type="term" value="P:mRNA splicing, via spliceosome"/>
    <property type="evidence" value="ECO:0007669"/>
    <property type="project" value="TreeGrafter"/>
</dbReference>
<evidence type="ECO:0000256" key="2">
    <source>
        <dbReference type="SAM" id="MobiDB-lite"/>
    </source>
</evidence>
<feature type="compositionally biased region" description="Basic and acidic residues" evidence="2">
    <location>
        <begin position="153"/>
        <end position="212"/>
    </location>
</feature>
<dbReference type="EMBL" id="DF836486">
    <property type="protein sequence ID" value="GAN08270.1"/>
    <property type="molecule type" value="Genomic_DNA"/>
</dbReference>
<protein>
    <submittedName>
        <fullName evidence="3">Cell cycle control protein</fullName>
    </submittedName>
</protein>
<evidence type="ECO:0000256" key="1">
    <source>
        <dbReference type="ARBA" id="ARBA00011069"/>
    </source>
</evidence>
<dbReference type="GO" id="GO:0000974">
    <property type="term" value="C:Prp19 complex"/>
    <property type="evidence" value="ECO:0007669"/>
    <property type="project" value="EnsemblFungi"/>
</dbReference>